<dbReference type="Gene3D" id="3.40.50.150">
    <property type="entry name" value="Vaccinia Virus protein VP39"/>
    <property type="match status" value="1"/>
</dbReference>
<evidence type="ECO:0000313" key="3">
    <source>
        <dbReference type="Proteomes" id="UP000789759"/>
    </source>
</evidence>
<dbReference type="InterPro" id="IPR041698">
    <property type="entry name" value="Methyltransf_25"/>
</dbReference>
<dbReference type="Proteomes" id="UP000789759">
    <property type="component" value="Unassembled WGS sequence"/>
</dbReference>
<evidence type="ECO:0000313" key="2">
    <source>
        <dbReference type="EMBL" id="CAG8571354.1"/>
    </source>
</evidence>
<gene>
    <name evidence="2" type="ORF">CPELLU_LOCUS5668</name>
</gene>
<proteinExistence type="predicted"/>
<dbReference type="Pfam" id="PF13649">
    <property type="entry name" value="Methyltransf_25"/>
    <property type="match status" value="1"/>
</dbReference>
<dbReference type="CDD" id="cd02440">
    <property type="entry name" value="AdoMet_MTases"/>
    <property type="match status" value="1"/>
</dbReference>
<dbReference type="PANTHER" id="PTHR43591">
    <property type="entry name" value="METHYLTRANSFERASE"/>
    <property type="match status" value="1"/>
</dbReference>
<dbReference type="SUPFAM" id="SSF53335">
    <property type="entry name" value="S-adenosyl-L-methionine-dependent methyltransferases"/>
    <property type="match status" value="1"/>
</dbReference>
<evidence type="ECO:0000259" key="1">
    <source>
        <dbReference type="Pfam" id="PF13649"/>
    </source>
</evidence>
<dbReference type="InterPro" id="IPR029063">
    <property type="entry name" value="SAM-dependent_MTases_sf"/>
</dbReference>
<protein>
    <submittedName>
        <fullName evidence="2">3956_t:CDS:1</fullName>
    </submittedName>
</protein>
<keyword evidence="3" id="KW-1185">Reference proteome</keyword>
<dbReference type="OrthoDB" id="2013972at2759"/>
<accession>A0A9N9BM92</accession>
<feature type="domain" description="Methyltransferase" evidence="1">
    <location>
        <begin position="98"/>
        <end position="191"/>
    </location>
</feature>
<dbReference type="GO" id="GO:0008168">
    <property type="term" value="F:methyltransferase activity"/>
    <property type="evidence" value="ECO:0007669"/>
    <property type="project" value="TreeGrafter"/>
</dbReference>
<sequence>MGQYHPSSFSFTRRFKRRSSIVAPQPLPRPKHELDLSAEFRRIDKKTYNSIINSSRYDLPDDNERIDRIKLRHRLFRYVWQKNFLSPVRDDLFKGINVLDVGCGEGSWVFDNASTYPNSTFHGIDMAETFPKDTSAYPNVNFSQVNIVNGLPFESNSFDFIHLRFLVQYLTEDEWDNKVLKELMRVLKPGGYLEIMEFDMIFYNSGYNAVKLQNSTIGYFKSKQINAVISPHLLKYLSTISQFSEIHHEVKSTPLGNWGGRLGSFAKIYFMLAFKYMKLVLPEYMKISNDEYDDIVSKFGVECELNETYIKTFRVYCKKCVN</sequence>
<comment type="caution">
    <text evidence="2">The sequence shown here is derived from an EMBL/GenBank/DDBJ whole genome shotgun (WGS) entry which is preliminary data.</text>
</comment>
<dbReference type="PANTHER" id="PTHR43591:SF24">
    <property type="entry name" value="2-METHOXY-6-POLYPRENYL-1,4-BENZOQUINOL METHYLASE, MITOCHONDRIAL"/>
    <property type="match status" value="1"/>
</dbReference>
<name>A0A9N9BM92_9GLOM</name>
<dbReference type="AlphaFoldDB" id="A0A9N9BM92"/>
<organism evidence="2 3">
    <name type="scientific">Cetraspora pellucida</name>
    <dbReference type="NCBI Taxonomy" id="1433469"/>
    <lineage>
        <taxon>Eukaryota</taxon>
        <taxon>Fungi</taxon>
        <taxon>Fungi incertae sedis</taxon>
        <taxon>Mucoromycota</taxon>
        <taxon>Glomeromycotina</taxon>
        <taxon>Glomeromycetes</taxon>
        <taxon>Diversisporales</taxon>
        <taxon>Gigasporaceae</taxon>
        <taxon>Cetraspora</taxon>
    </lineage>
</organism>
<reference evidence="2" key="1">
    <citation type="submission" date="2021-06" db="EMBL/GenBank/DDBJ databases">
        <authorList>
            <person name="Kallberg Y."/>
            <person name="Tangrot J."/>
            <person name="Rosling A."/>
        </authorList>
    </citation>
    <scope>NUCLEOTIDE SEQUENCE</scope>
    <source>
        <strain evidence="2">FL966</strain>
    </source>
</reference>
<dbReference type="EMBL" id="CAJVQA010003296">
    <property type="protein sequence ID" value="CAG8571354.1"/>
    <property type="molecule type" value="Genomic_DNA"/>
</dbReference>